<keyword evidence="1" id="KW-0732">Signal</keyword>
<sequence length="148" mass="17001">MSYYHLRLSMVCGLIALLTTPVLSQTTRSVAKPNETVWVIAYPVKANKRAQYERFIHEIFWPGARNLSAAEQKIFKQTRVMHPTKPEADGSYAYLFIMDPVIKGADYGIESLLTKMYGKQKAAEHLKLFKDAVIEKNYKSYYVTQSKD</sequence>
<evidence type="ECO:0000313" key="2">
    <source>
        <dbReference type="EMBL" id="RRB17948.1"/>
    </source>
</evidence>
<dbReference type="EMBL" id="RQJP01000001">
    <property type="protein sequence ID" value="RRB17948.1"/>
    <property type="molecule type" value="Genomic_DNA"/>
</dbReference>
<feature type="chain" id="PRO_5018030550" evidence="1">
    <location>
        <begin position="25"/>
        <end position="148"/>
    </location>
</feature>
<reference evidence="2 3" key="1">
    <citation type="submission" date="2018-11" db="EMBL/GenBank/DDBJ databases">
        <authorList>
            <person name="Zhou Z."/>
            <person name="Wang G."/>
        </authorList>
    </citation>
    <scope>NUCLEOTIDE SEQUENCE [LARGE SCALE GENOMIC DNA]</scope>
    <source>
        <strain evidence="2 3">KCTC42998</strain>
    </source>
</reference>
<accession>A0A3P1CXR1</accession>
<organism evidence="2 3">
    <name type="scientific">Larkinella knui</name>
    <dbReference type="NCBI Taxonomy" id="2025310"/>
    <lineage>
        <taxon>Bacteria</taxon>
        <taxon>Pseudomonadati</taxon>
        <taxon>Bacteroidota</taxon>
        <taxon>Cytophagia</taxon>
        <taxon>Cytophagales</taxon>
        <taxon>Spirosomataceae</taxon>
        <taxon>Larkinella</taxon>
    </lineage>
</organism>
<evidence type="ECO:0000256" key="1">
    <source>
        <dbReference type="SAM" id="SignalP"/>
    </source>
</evidence>
<dbReference type="RefSeq" id="WP_124905054.1">
    <property type="nucleotide sequence ID" value="NZ_RQJP01000001.1"/>
</dbReference>
<dbReference type="Proteomes" id="UP000274271">
    <property type="component" value="Unassembled WGS sequence"/>
</dbReference>
<feature type="signal peptide" evidence="1">
    <location>
        <begin position="1"/>
        <end position="24"/>
    </location>
</feature>
<comment type="caution">
    <text evidence="2">The sequence shown here is derived from an EMBL/GenBank/DDBJ whole genome shotgun (WGS) entry which is preliminary data.</text>
</comment>
<proteinExistence type="predicted"/>
<keyword evidence="3" id="KW-1185">Reference proteome</keyword>
<dbReference type="AlphaFoldDB" id="A0A3P1CXR1"/>
<protein>
    <submittedName>
        <fullName evidence="2">Uncharacterized protein</fullName>
    </submittedName>
</protein>
<evidence type="ECO:0000313" key="3">
    <source>
        <dbReference type="Proteomes" id="UP000274271"/>
    </source>
</evidence>
<gene>
    <name evidence="2" type="ORF">EHT87_06650</name>
</gene>
<dbReference type="OrthoDB" id="956753at2"/>
<name>A0A3P1CXR1_9BACT</name>